<name>G3JDS5_CORMM</name>
<reference evidence="1 2" key="1">
    <citation type="journal article" date="2011" name="Genome Biol.">
        <title>Genome sequence of the insect pathogenic fungus Cordyceps militaris, a valued traditional Chinese medicine.</title>
        <authorList>
            <person name="Zheng P."/>
            <person name="Xia Y."/>
            <person name="Xiao G."/>
            <person name="Xiong C."/>
            <person name="Hu X."/>
            <person name="Zhang S."/>
            <person name="Zheng H."/>
            <person name="Huang Y."/>
            <person name="Zhou Y."/>
            <person name="Wang S."/>
            <person name="Zhao G.P."/>
            <person name="Liu X."/>
            <person name="St Leger R.J."/>
            <person name="Wang C."/>
        </authorList>
    </citation>
    <scope>NUCLEOTIDE SEQUENCE [LARGE SCALE GENOMIC DNA]</scope>
    <source>
        <strain evidence="1 2">CM01</strain>
    </source>
</reference>
<dbReference type="GeneID" id="18166146"/>
<accession>G3JDS5</accession>
<dbReference type="VEuPathDB" id="FungiDB:CCM_04123"/>
<evidence type="ECO:0000313" key="1">
    <source>
        <dbReference type="EMBL" id="EGX92750.1"/>
    </source>
</evidence>
<proteinExistence type="predicted"/>
<dbReference type="AlphaFoldDB" id="G3JDS5"/>
<organism evidence="1 2">
    <name type="scientific">Cordyceps militaris (strain CM01)</name>
    <name type="common">Caterpillar fungus</name>
    <dbReference type="NCBI Taxonomy" id="983644"/>
    <lineage>
        <taxon>Eukaryota</taxon>
        <taxon>Fungi</taxon>
        <taxon>Dikarya</taxon>
        <taxon>Ascomycota</taxon>
        <taxon>Pezizomycotina</taxon>
        <taxon>Sordariomycetes</taxon>
        <taxon>Hypocreomycetidae</taxon>
        <taxon>Hypocreales</taxon>
        <taxon>Cordycipitaceae</taxon>
        <taxon>Cordyceps</taxon>
    </lineage>
</organism>
<dbReference type="HOGENOM" id="CLU_2277348_0_0_1"/>
<dbReference type="KEGG" id="cmt:CCM_04123"/>
<dbReference type="InParanoid" id="G3JDS5"/>
<sequence length="102" mass="11713">MAKLILLHVSANDATYLPVKPGPVAEYEPQHVMAPIHCPRQRCHELVPCETSASVKRTVQKKYTRRPVHRIRGPEYTVRARILTPYLIPQRLVRSYQKTAAD</sequence>
<dbReference type="EMBL" id="JH126401">
    <property type="protein sequence ID" value="EGX92750.1"/>
    <property type="molecule type" value="Genomic_DNA"/>
</dbReference>
<protein>
    <submittedName>
        <fullName evidence="1">Uncharacterized protein</fullName>
    </submittedName>
</protein>
<evidence type="ECO:0000313" key="2">
    <source>
        <dbReference type="Proteomes" id="UP000001610"/>
    </source>
</evidence>
<keyword evidence="2" id="KW-1185">Reference proteome</keyword>
<gene>
    <name evidence="1" type="ORF">CCM_04123</name>
</gene>
<dbReference type="RefSeq" id="XP_006669334.1">
    <property type="nucleotide sequence ID" value="XM_006669271.1"/>
</dbReference>
<dbReference type="Proteomes" id="UP000001610">
    <property type="component" value="Unassembled WGS sequence"/>
</dbReference>